<protein>
    <submittedName>
        <fullName evidence="1">Uncharacterized protein</fullName>
    </submittedName>
</protein>
<evidence type="ECO:0000313" key="1">
    <source>
        <dbReference type="EMBL" id="MBB4984804.1"/>
    </source>
</evidence>
<dbReference type="Proteomes" id="UP000582643">
    <property type="component" value="Unassembled WGS sequence"/>
</dbReference>
<proteinExistence type="predicted"/>
<dbReference type="AlphaFoldDB" id="A0A7W7U4E5"/>
<keyword evidence="2" id="KW-1185">Reference proteome</keyword>
<accession>A0A7W7U4E5</accession>
<organism evidence="1 2">
    <name type="scientific">Streptomyces nymphaeiformis</name>
    <dbReference type="NCBI Taxonomy" id="2663842"/>
    <lineage>
        <taxon>Bacteria</taxon>
        <taxon>Bacillati</taxon>
        <taxon>Actinomycetota</taxon>
        <taxon>Actinomycetes</taxon>
        <taxon>Kitasatosporales</taxon>
        <taxon>Streptomycetaceae</taxon>
        <taxon>Streptomyces</taxon>
    </lineage>
</organism>
<reference evidence="1 2" key="1">
    <citation type="submission" date="2020-08" db="EMBL/GenBank/DDBJ databases">
        <title>Genomic Encyclopedia of Type Strains, Phase III (KMG-III): the genomes of soil and plant-associated and newly described type strains.</title>
        <authorList>
            <person name="Whitman W."/>
        </authorList>
    </citation>
    <scope>NUCLEOTIDE SEQUENCE [LARGE SCALE GENOMIC DNA]</scope>
    <source>
        <strain evidence="1 2">SFB5A</strain>
    </source>
</reference>
<comment type="caution">
    <text evidence="1">The sequence shown here is derived from an EMBL/GenBank/DDBJ whole genome shotgun (WGS) entry which is preliminary data.</text>
</comment>
<sequence length="107" mass="12125">MRRQYGDEVGAVGAIEQPGGADRVRRCTVRGVPADPAPGRGGMRVHHYWTRDEEFLLGTKLPRAAETKGWELTPEAVDFHRTAYDDVEDPQIRRFLPGLRERLGRAR</sequence>
<gene>
    <name evidence="1" type="ORF">GGE06_005750</name>
</gene>
<name>A0A7W7U4E5_9ACTN</name>
<evidence type="ECO:0000313" key="2">
    <source>
        <dbReference type="Proteomes" id="UP000582643"/>
    </source>
</evidence>
<dbReference type="RefSeq" id="WP_246532797.1">
    <property type="nucleotide sequence ID" value="NZ_JACHJY010000008.1"/>
</dbReference>
<dbReference type="EMBL" id="JACHJY010000008">
    <property type="protein sequence ID" value="MBB4984804.1"/>
    <property type="molecule type" value="Genomic_DNA"/>
</dbReference>